<dbReference type="GO" id="GO:0005840">
    <property type="term" value="C:ribosome"/>
    <property type="evidence" value="ECO:0007669"/>
    <property type="project" value="UniProtKB-KW"/>
</dbReference>
<dbReference type="GO" id="GO:0019843">
    <property type="term" value="F:rRNA binding"/>
    <property type="evidence" value="ECO:0007669"/>
    <property type="project" value="UniProtKB-KW"/>
</dbReference>
<evidence type="ECO:0000256" key="5">
    <source>
        <dbReference type="ARBA" id="ARBA00023274"/>
    </source>
</evidence>
<evidence type="ECO:0000256" key="4">
    <source>
        <dbReference type="ARBA" id="ARBA00022980"/>
    </source>
</evidence>
<evidence type="ECO:0000313" key="8">
    <source>
        <dbReference type="EMBL" id="SVA03351.1"/>
    </source>
</evidence>
<proteinExistence type="inferred from homology"/>
<keyword evidence="3" id="KW-0694">RNA-binding</keyword>
<keyword evidence="4" id="KW-0689">Ribosomal protein</keyword>
<keyword evidence="2" id="KW-0699">rRNA-binding</keyword>
<dbReference type="Pfam" id="PF03948">
    <property type="entry name" value="Ribosomal_L9_C"/>
    <property type="match status" value="1"/>
</dbReference>
<feature type="domain" description="Large ribosomal subunit protein bL9 C-terminal" evidence="7">
    <location>
        <begin position="65"/>
        <end position="146"/>
    </location>
</feature>
<comment type="similarity">
    <text evidence="1">Belongs to the bacterial ribosomal protein bL9 family.</text>
</comment>
<dbReference type="Gene3D" id="3.10.430.100">
    <property type="entry name" value="Ribosomal protein L9, C-terminal domain"/>
    <property type="match status" value="1"/>
</dbReference>
<organism evidence="8">
    <name type="scientific">marine metagenome</name>
    <dbReference type="NCBI Taxonomy" id="408172"/>
    <lineage>
        <taxon>unclassified sequences</taxon>
        <taxon>metagenomes</taxon>
        <taxon>ecological metagenomes</taxon>
    </lineage>
</organism>
<reference evidence="8" key="1">
    <citation type="submission" date="2018-05" db="EMBL/GenBank/DDBJ databases">
        <authorList>
            <person name="Lanie J.A."/>
            <person name="Ng W.-L."/>
            <person name="Kazmierczak K.M."/>
            <person name="Andrzejewski T.M."/>
            <person name="Davidsen T.M."/>
            <person name="Wayne K.J."/>
            <person name="Tettelin H."/>
            <person name="Glass J.I."/>
            <person name="Rusch D."/>
            <person name="Podicherti R."/>
            <person name="Tsui H.-C.T."/>
            <person name="Winkler M.E."/>
        </authorList>
    </citation>
    <scope>NUCLEOTIDE SEQUENCE</scope>
</reference>
<dbReference type="GO" id="GO:0006412">
    <property type="term" value="P:translation"/>
    <property type="evidence" value="ECO:0007669"/>
    <property type="project" value="InterPro"/>
</dbReference>
<dbReference type="InterPro" id="IPR020594">
    <property type="entry name" value="Ribosomal_bL9_bac/chp"/>
</dbReference>
<dbReference type="InterPro" id="IPR036935">
    <property type="entry name" value="Ribosomal_bL9_N_sf"/>
</dbReference>
<dbReference type="InterPro" id="IPR000244">
    <property type="entry name" value="Ribosomal_bL9"/>
</dbReference>
<evidence type="ECO:0000259" key="6">
    <source>
        <dbReference type="Pfam" id="PF01281"/>
    </source>
</evidence>
<dbReference type="PANTHER" id="PTHR21368">
    <property type="entry name" value="50S RIBOSOMAL PROTEIN L9"/>
    <property type="match status" value="1"/>
</dbReference>
<evidence type="ECO:0000256" key="3">
    <source>
        <dbReference type="ARBA" id="ARBA00022884"/>
    </source>
</evidence>
<feature type="domain" description="Ribosomal protein L9" evidence="6">
    <location>
        <begin position="1"/>
        <end position="45"/>
    </location>
</feature>
<dbReference type="SUPFAM" id="SSF55658">
    <property type="entry name" value="L9 N-domain-like"/>
    <property type="match status" value="1"/>
</dbReference>
<dbReference type="InterPro" id="IPR009027">
    <property type="entry name" value="Ribosomal_bL9/RNase_H1_N"/>
</dbReference>
<gene>
    <name evidence="8" type="ORF">METZ01_LOCUS56205</name>
</gene>
<dbReference type="GO" id="GO:1990904">
    <property type="term" value="C:ribonucleoprotein complex"/>
    <property type="evidence" value="ECO:0007669"/>
    <property type="project" value="UniProtKB-KW"/>
</dbReference>
<dbReference type="AlphaFoldDB" id="A0A381SJ47"/>
<dbReference type="GO" id="GO:0003735">
    <property type="term" value="F:structural constituent of ribosome"/>
    <property type="evidence" value="ECO:0007669"/>
    <property type="project" value="InterPro"/>
</dbReference>
<name>A0A381SJ47_9ZZZZ</name>
<dbReference type="HAMAP" id="MF_00503">
    <property type="entry name" value="Ribosomal_bL9"/>
    <property type="match status" value="1"/>
</dbReference>
<sequence length="151" mass="17519">MEVILLEKIRNLGNTGEIVNVKDGYGRNFLLKTGKALRADKKNIEFVKRKKDEINKKNVEQKKYAKKIFEKIRGKNLTFKKETKENGDLFASIKPKEISKYFIENLKETIHPSQIDLKKEINKIGQFSLSINLHPEVVAKLHVLVEKKEAK</sequence>
<dbReference type="Pfam" id="PF01281">
    <property type="entry name" value="Ribosomal_L9_N"/>
    <property type="match status" value="1"/>
</dbReference>
<evidence type="ECO:0000256" key="2">
    <source>
        <dbReference type="ARBA" id="ARBA00022730"/>
    </source>
</evidence>
<dbReference type="Gene3D" id="3.40.5.10">
    <property type="entry name" value="Ribosomal protein L9, N-terminal domain"/>
    <property type="match status" value="1"/>
</dbReference>
<dbReference type="NCBIfam" id="TIGR00158">
    <property type="entry name" value="L9"/>
    <property type="match status" value="1"/>
</dbReference>
<keyword evidence="5" id="KW-0687">Ribonucleoprotein</keyword>
<dbReference type="EMBL" id="UINC01003099">
    <property type="protein sequence ID" value="SVA03351.1"/>
    <property type="molecule type" value="Genomic_DNA"/>
</dbReference>
<dbReference type="InterPro" id="IPR020069">
    <property type="entry name" value="Ribosomal_bL9_C"/>
</dbReference>
<dbReference type="InterPro" id="IPR020070">
    <property type="entry name" value="Ribosomal_bL9_N"/>
</dbReference>
<evidence type="ECO:0000259" key="7">
    <source>
        <dbReference type="Pfam" id="PF03948"/>
    </source>
</evidence>
<evidence type="ECO:0008006" key="9">
    <source>
        <dbReference type="Google" id="ProtNLM"/>
    </source>
</evidence>
<evidence type="ECO:0000256" key="1">
    <source>
        <dbReference type="ARBA" id="ARBA00010605"/>
    </source>
</evidence>
<protein>
    <recommendedName>
        <fullName evidence="9">Ribosomal protein L9 domain-containing protein</fullName>
    </recommendedName>
</protein>
<accession>A0A381SJ47</accession>
<dbReference type="SUPFAM" id="SSF55653">
    <property type="entry name" value="Ribosomal protein L9 C-domain"/>
    <property type="match status" value="1"/>
</dbReference>
<dbReference type="InterPro" id="IPR036791">
    <property type="entry name" value="Ribosomal_bL9_C_sf"/>
</dbReference>